<reference evidence="1 2" key="1">
    <citation type="journal article" date="2018" name="Arch. Microbiol.">
        <title>New insights into the metabolic potential of the phototrophic purple bacterium Rhodopila globiformis DSM 161(T) from its draft genome sequence and evidence for a vanadium-dependent nitrogenase.</title>
        <authorList>
            <person name="Imhoff J.F."/>
            <person name="Rahn T."/>
            <person name="Kunzel S."/>
            <person name="Neulinger S.C."/>
        </authorList>
    </citation>
    <scope>NUCLEOTIDE SEQUENCE [LARGE SCALE GENOMIC DNA]</scope>
    <source>
        <strain evidence="1 2">DSM 16996</strain>
    </source>
</reference>
<proteinExistence type="predicted"/>
<protein>
    <recommendedName>
        <fullName evidence="3">DUF2269 domain-containing protein</fullName>
    </recommendedName>
</protein>
<dbReference type="InterPro" id="IPR018729">
    <property type="entry name" value="DUF2269_transmembrane"/>
</dbReference>
<evidence type="ECO:0000313" key="2">
    <source>
        <dbReference type="Proteomes" id="UP000239089"/>
    </source>
</evidence>
<keyword evidence="2" id="KW-1185">Reference proteome</keyword>
<dbReference type="EMBL" id="NHSJ01000010">
    <property type="protein sequence ID" value="PPQ33923.1"/>
    <property type="molecule type" value="Genomic_DNA"/>
</dbReference>
<dbReference type="Proteomes" id="UP000239089">
    <property type="component" value="Unassembled WGS sequence"/>
</dbReference>
<evidence type="ECO:0008006" key="3">
    <source>
        <dbReference type="Google" id="ProtNLM"/>
    </source>
</evidence>
<name>A0A2S6NH43_9HYPH</name>
<sequence length="154" mass="16976">MYEFFKGVHIFGLILMAGNVTVTAFWKVFADRTCKTQIVAFAQWLVTVTDFSFTLTGGFLMVLGGYGAAFAGHISLFSTPWLVYGQLMLAVSGAIWVGILVPIQIRQASAAQDFAIIGDVPDSYKKDSRTWLIWGLISTVPLTLGMYFMVAKPF</sequence>
<dbReference type="RefSeq" id="WP_104505933.1">
    <property type="nucleotide sequence ID" value="NZ_JACIGC010000025.1"/>
</dbReference>
<organism evidence="1 2">
    <name type="scientific">Rhodoblastus sphagnicola</name>
    <dbReference type="NCBI Taxonomy" id="333368"/>
    <lineage>
        <taxon>Bacteria</taxon>
        <taxon>Pseudomonadati</taxon>
        <taxon>Pseudomonadota</taxon>
        <taxon>Alphaproteobacteria</taxon>
        <taxon>Hyphomicrobiales</taxon>
        <taxon>Rhodoblastaceae</taxon>
        <taxon>Rhodoblastus</taxon>
    </lineage>
</organism>
<gene>
    <name evidence="1" type="ORF">CCR94_00455</name>
</gene>
<dbReference type="OrthoDB" id="9786302at2"/>
<comment type="caution">
    <text evidence="1">The sequence shown here is derived from an EMBL/GenBank/DDBJ whole genome shotgun (WGS) entry which is preliminary data.</text>
</comment>
<evidence type="ECO:0000313" key="1">
    <source>
        <dbReference type="EMBL" id="PPQ33923.1"/>
    </source>
</evidence>
<accession>A0A2S6NH43</accession>
<dbReference type="AlphaFoldDB" id="A0A2S6NH43"/>
<dbReference type="Pfam" id="PF10027">
    <property type="entry name" value="DUF2269"/>
    <property type="match status" value="1"/>
</dbReference>